<evidence type="ECO:0000256" key="8">
    <source>
        <dbReference type="SAM" id="Phobius"/>
    </source>
</evidence>
<dbReference type="Gene3D" id="3.90.10.10">
    <property type="entry name" value="Cytochrome C3"/>
    <property type="match status" value="4"/>
</dbReference>
<gene>
    <name evidence="10" type="ORF">EYB53_020930</name>
    <name evidence="11" type="ORF">EYB53_022845</name>
</gene>
<evidence type="ECO:0000256" key="7">
    <source>
        <dbReference type="ARBA" id="ARBA00023004"/>
    </source>
</evidence>
<evidence type="ECO:0000313" key="10">
    <source>
        <dbReference type="EMBL" id="MBP1468189.1"/>
    </source>
</evidence>
<dbReference type="SUPFAM" id="SSF48695">
    <property type="entry name" value="Multiheme cytochromes"/>
    <property type="match status" value="1"/>
</dbReference>
<evidence type="ECO:0000256" key="1">
    <source>
        <dbReference type="ARBA" id="ARBA00004196"/>
    </source>
</evidence>
<comment type="caution">
    <text evidence="11">The sequence shown here is derived from an EMBL/GenBank/DDBJ whole genome shotgun (WGS) entry which is preliminary data.</text>
</comment>
<name>A0ABS4DGR1_9CHLR</name>
<protein>
    <recommendedName>
        <fullName evidence="9">Tetrahaem cytochrome domain-containing protein</fullName>
    </recommendedName>
</protein>
<dbReference type="PANTHER" id="PTHR35038:SF6">
    <property type="entry name" value="SURFACE LOCALIZED DECAHEME CYTOCHROME C LIPOPROTEIN"/>
    <property type="match status" value="1"/>
</dbReference>
<evidence type="ECO:0000313" key="11">
    <source>
        <dbReference type="EMBL" id="MBP1468569.1"/>
    </source>
</evidence>
<keyword evidence="7" id="KW-0408">Iron</keyword>
<keyword evidence="6" id="KW-0249">Electron transport</keyword>
<evidence type="ECO:0000259" key="9">
    <source>
        <dbReference type="Pfam" id="PF14537"/>
    </source>
</evidence>
<evidence type="ECO:0000256" key="5">
    <source>
        <dbReference type="ARBA" id="ARBA00022729"/>
    </source>
</evidence>
<keyword evidence="4" id="KW-0479">Metal-binding</keyword>
<feature type="transmembrane region" description="Helical" evidence="8">
    <location>
        <begin position="7"/>
        <end position="28"/>
    </location>
</feature>
<evidence type="ECO:0000256" key="2">
    <source>
        <dbReference type="ARBA" id="ARBA00022448"/>
    </source>
</evidence>
<keyword evidence="8" id="KW-0812">Transmembrane</keyword>
<organism evidence="11 12">
    <name type="scientific">Candidatus Chloroploca mongolica</name>
    <dbReference type="NCBI Taxonomy" id="2528176"/>
    <lineage>
        <taxon>Bacteria</taxon>
        <taxon>Bacillati</taxon>
        <taxon>Chloroflexota</taxon>
        <taxon>Chloroflexia</taxon>
        <taxon>Chloroflexales</taxon>
        <taxon>Chloroflexineae</taxon>
        <taxon>Oscillochloridaceae</taxon>
        <taxon>Candidatus Chloroploca</taxon>
    </lineage>
</organism>
<dbReference type="InterPro" id="IPR012286">
    <property type="entry name" value="Tetrahaem_cytochrome"/>
</dbReference>
<evidence type="ECO:0000256" key="4">
    <source>
        <dbReference type="ARBA" id="ARBA00022723"/>
    </source>
</evidence>
<keyword evidence="12" id="KW-1185">Reference proteome</keyword>
<feature type="domain" description="Tetrahaem cytochrome" evidence="9">
    <location>
        <begin position="55"/>
        <end position="114"/>
    </location>
</feature>
<dbReference type="Proteomes" id="UP001193081">
    <property type="component" value="Unassembled WGS sequence"/>
</dbReference>
<accession>A0ABS4DGR1</accession>
<proteinExistence type="predicted"/>
<dbReference type="RefSeq" id="WP_135480697.1">
    <property type="nucleotide sequence ID" value="NZ_SIJK02000059.1"/>
</dbReference>
<reference evidence="11 12" key="1">
    <citation type="submission" date="2021-03" db="EMBL/GenBank/DDBJ databases">
        <authorList>
            <person name="Grouzdev D.S."/>
        </authorList>
    </citation>
    <scope>NUCLEOTIDE SEQUENCE [LARGE SCALE GENOMIC DNA]</scope>
    <source>
        <strain evidence="11 12">M50-1</strain>
    </source>
</reference>
<dbReference type="EMBL" id="SIJK02000059">
    <property type="protein sequence ID" value="MBP1468189.1"/>
    <property type="molecule type" value="Genomic_DNA"/>
</dbReference>
<keyword evidence="3" id="KW-0349">Heme</keyword>
<dbReference type="Pfam" id="PF14537">
    <property type="entry name" value="Cytochrom_c3_2"/>
    <property type="match status" value="1"/>
</dbReference>
<keyword evidence="2" id="KW-0813">Transport</keyword>
<comment type="subcellular location">
    <subcellularLocation>
        <location evidence="1">Cell envelope</location>
    </subcellularLocation>
</comment>
<evidence type="ECO:0000256" key="3">
    <source>
        <dbReference type="ARBA" id="ARBA00022617"/>
    </source>
</evidence>
<sequence>MRRLGCLTPFGIIAGIAAMVAVVIAWMLGGGSMFSPGPLNAQGRIGVPLGGVTSHAALGGNCAACHTNPLDTRGMAGLCLDCHTDIQAQLTSPDTLHGALPDGGACLSCHTEHGGPTAALTEMELTAFPHAALGFALTAHQYTSNGYVFACDDCHTALKITPRPINAYRFDQAICIDCHMDYQADFVVSHVADFGTECQNCHDGIDRFSGFDHNTLTVPLAGKHGEATCTSCHGEVRDVASFVGLATTCVGCHQTDDIHNGTYGSDCASCHTPAGWEQATFDHSRTAFPLTGAHIATPCTSCHSNHIFQGTPTDCASCHAEPQVHLGQFGTNCNSCHTTSRWEGAIFDHTFPLNHGGEGTIACATCHTNPQQYTVYTCYNCHAHPQAATLAEHREEGISGTIDDCASCHPTGHEGD</sequence>
<keyword evidence="8" id="KW-1133">Transmembrane helix</keyword>
<dbReference type="InterPro" id="IPR051829">
    <property type="entry name" value="Multiheme_Cytochr_ET"/>
</dbReference>
<keyword evidence="8" id="KW-0472">Membrane</keyword>
<evidence type="ECO:0000256" key="6">
    <source>
        <dbReference type="ARBA" id="ARBA00022982"/>
    </source>
</evidence>
<dbReference type="EMBL" id="SIJK02000076">
    <property type="protein sequence ID" value="MBP1468569.1"/>
    <property type="molecule type" value="Genomic_DNA"/>
</dbReference>
<dbReference type="PANTHER" id="PTHR35038">
    <property type="entry name" value="DISSIMILATORY SULFITE REDUCTASE SIRA"/>
    <property type="match status" value="1"/>
</dbReference>
<dbReference type="InterPro" id="IPR036280">
    <property type="entry name" value="Multihaem_cyt_sf"/>
</dbReference>
<keyword evidence="5" id="KW-0732">Signal</keyword>
<evidence type="ECO:0000313" key="12">
    <source>
        <dbReference type="Proteomes" id="UP001193081"/>
    </source>
</evidence>